<reference evidence="2" key="1">
    <citation type="journal article" date="2021" name="Nat. Commun.">
        <title>Genetic determinants of endophytism in the Arabidopsis root mycobiome.</title>
        <authorList>
            <person name="Mesny F."/>
            <person name="Miyauchi S."/>
            <person name="Thiergart T."/>
            <person name="Pickel B."/>
            <person name="Atanasova L."/>
            <person name="Karlsson M."/>
            <person name="Huettel B."/>
            <person name="Barry K.W."/>
            <person name="Haridas S."/>
            <person name="Chen C."/>
            <person name="Bauer D."/>
            <person name="Andreopoulos W."/>
            <person name="Pangilinan J."/>
            <person name="LaButti K."/>
            <person name="Riley R."/>
            <person name="Lipzen A."/>
            <person name="Clum A."/>
            <person name="Drula E."/>
            <person name="Henrissat B."/>
            <person name="Kohler A."/>
            <person name="Grigoriev I.V."/>
            <person name="Martin F.M."/>
            <person name="Hacquard S."/>
        </authorList>
    </citation>
    <scope>NUCLEOTIDE SEQUENCE</scope>
    <source>
        <strain evidence="2">MPI-CAGE-CH-0230</strain>
    </source>
</reference>
<evidence type="ECO:0000313" key="2">
    <source>
        <dbReference type="EMBL" id="KAH7012245.1"/>
    </source>
</evidence>
<dbReference type="AlphaFoldDB" id="A0A9P8XSN1"/>
<name>A0A9P8XSN1_9PEZI</name>
<comment type="caution">
    <text evidence="2">The sequence shown here is derived from an EMBL/GenBank/DDBJ whole genome shotgun (WGS) entry which is preliminary data.</text>
</comment>
<dbReference type="EMBL" id="JAGTJQ010000015">
    <property type="protein sequence ID" value="KAH7012245.1"/>
    <property type="molecule type" value="Genomic_DNA"/>
</dbReference>
<organism evidence="2 3">
    <name type="scientific">Microdochium trichocladiopsis</name>
    <dbReference type="NCBI Taxonomy" id="1682393"/>
    <lineage>
        <taxon>Eukaryota</taxon>
        <taxon>Fungi</taxon>
        <taxon>Dikarya</taxon>
        <taxon>Ascomycota</taxon>
        <taxon>Pezizomycotina</taxon>
        <taxon>Sordariomycetes</taxon>
        <taxon>Xylariomycetidae</taxon>
        <taxon>Xylariales</taxon>
        <taxon>Microdochiaceae</taxon>
        <taxon>Microdochium</taxon>
    </lineage>
</organism>
<sequence length="226" mass="25433">PFPCVAPWATFYSLLRPPRLYLRSVCANSQLRTELLQALHGTSFNLEAATRCTTGLQVIVGFVLEFLTVHEAIDILFEFRGPRWRLNAQILWSGMREEVAQAWASARTSHSDESDGSPQKSSSRFLPETTEDERGMDYLHEGCLCTLRMVHCSRKTCHNPHATTKPAVPPVKPHEFSAYRGPCSCRVLRSAIGQENQYMPSPGRKRARIVIPIVAKRQGLVLACRL</sequence>
<feature type="non-terminal residue" evidence="2">
    <location>
        <position position="226"/>
    </location>
</feature>
<dbReference type="GeneID" id="70191212"/>
<proteinExistence type="predicted"/>
<evidence type="ECO:0000256" key="1">
    <source>
        <dbReference type="SAM" id="MobiDB-lite"/>
    </source>
</evidence>
<dbReference type="RefSeq" id="XP_046004621.1">
    <property type="nucleotide sequence ID" value="XM_046161666.1"/>
</dbReference>
<keyword evidence="3" id="KW-1185">Reference proteome</keyword>
<dbReference type="OrthoDB" id="5232980at2759"/>
<evidence type="ECO:0000313" key="3">
    <source>
        <dbReference type="Proteomes" id="UP000756346"/>
    </source>
</evidence>
<protein>
    <submittedName>
        <fullName evidence="2">Uncharacterized protein</fullName>
    </submittedName>
</protein>
<feature type="region of interest" description="Disordered" evidence="1">
    <location>
        <begin position="103"/>
        <end position="130"/>
    </location>
</feature>
<feature type="non-terminal residue" evidence="2">
    <location>
        <position position="1"/>
    </location>
</feature>
<accession>A0A9P8XSN1</accession>
<gene>
    <name evidence="2" type="ORF">B0I36DRAFT_400241</name>
</gene>
<dbReference type="Proteomes" id="UP000756346">
    <property type="component" value="Unassembled WGS sequence"/>
</dbReference>